<dbReference type="Proteomes" id="UP000253741">
    <property type="component" value="Unassembled WGS sequence"/>
</dbReference>
<organism evidence="2 3">
    <name type="scientific">Streptomyces corynorhini</name>
    <dbReference type="NCBI Taxonomy" id="2282652"/>
    <lineage>
        <taxon>Bacteria</taxon>
        <taxon>Bacillati</taxon>
        <taxon>Actinomycetota</taxon>
        <taxon>Actinomycetes</taxon>
        <taxon>Kitasatosporales</taxon>
        <taxon>Streptomycetaceae</taxon>
        <taxon>Streptomyces</taxon>
    </lineage>
</organism>
<proteinExistence type="predicted"/>
<dbReference type="OrthoDB" id="4331268at2"/>
<evidence type="ECO:0000313" key="2">
    <source>
        <dbReference type="EMBL" id="RDG36234.1"/>
    </source>
</evidence>
<reference evidence="2 3" key="1">
    <citation type="submission" date="2018-07" db="EMBL/GenBank/DDBJ databases">
        <title>Streptomyces species from bats.</title>
        <authorList>
            <person name="Dunlap C."/>
        </authorList>
    </citation>
    <scope>NUCLEOTIDE SEQUENCE [LARGE SCALE GENOMIC DNA]</scope>
    <source>
        <strain evidence="2 3">AC230</strain>
    </source>
</reference>
<comment type="caution">
    <text evidence="2">The sequence shown here is derived from an EMBL/GenBank/DDBJ whole genome shotgun (WGS) entry which is preliminary data.</text>
</comment>
<keyword evidence="1" id="KW-0812">Transmembrane</keyword>
<accession>A0A370B7X9</accession>
<dbReference type="RefSeq" id="WP_114625413.1">
    <property type="nucleotide sequence ID" value="NZ_QQNA01000170.1"/>
</dbReference>
<gene>
    <name evidence="2" type="ORF">DVH02_21135</name>
</gene>
<feature type="transmembrane region" description="Helical" evidence="1">
    <location>
        <begin position="47"/>
        <end position="80"/>
    </location>
</feature>
<evidence type="ECO:0000256" key="1">
    <source>
        <dbReference type="SAM" id="Phobius"/>
    </source>
</evidence>
<sequence>MATNEDQRLGDLAERLRRDDPRLAHALRTGTPCSPREYRHGTAWTMLAVALGGLALGIVIGHGLLIAAGLVLAGAAAHLFDPDRDLVRRGIAPPHEES</sequence>
<evidence type="ECO:0000313" key="3">
    <source>
        <dbReference type="Proteomes" id="UP000253741"/>
    </source>
</evidence>
<dbReference type="EMBL" id="QQNA01000170">
    <property type="protein sequence ID" value="RDG36234.1"/>
    <property type="molecule type" value="Genomic_DNA"/>
</dbReference>
<protein>
    <submittedName>
        <fullName evidence="2">DUF3040 domain-containing protein</fullName>
    </submittedName>
</protein>
<keyword evidence="1" id="KW-1133">Transmembrane helix</keyword>
<dbReference type="Pfam" id="PF11239">
    <property type="entry name" value="DUF3040"/>
    <property type="match status" value="1"/>
</dbReference>
<dbReference type="InterPro" id="IPR021401">
    <property type="entry name" value="DUF3040"/>
</dbReference>
<keyword evidence="1" id="KW-0472">Membrane</keyword>
<dbReference type="AlphaFoldDB" id="A0A370B7X9"/>
<keyword evidence="3" id="KW-1185">Reference proteome</keyword>
<name>A0A370B7X9_9ACTN</name>